<dbReference type="AlphaFoldDB" id="A0A0F9AGT5"/>
<proteinExistence type="predicted"/>
<protein>
    <submittedName>
        <fullName evidence="1">Uncharacterized protein</fullName>
    </submittedName>
</protein>
<comment type="caution">
    <text evidence="1">The sequence shown here is derived from an EMBL/GenBank/DDBJ whole genome shotgun (WGS) entry which is preliminary data.</text>
</comment>
<evidence type="ECO:0000313" key="1">
    <source>
        <dbReference type="EMBL" id="KKK97500.1"/>
    </source>
</evidence>
<organism evidence="1">
    <name type="scientific">marine sediment metagenome</name>
    <dbReference type="NCBI Taxonomy" id="412755"/>
    <lineage>
        <taxon>unclassified sequences</taxon>
        <taxon>metagenomes</taxon>
        <taxon>ecological metagenomes</taxon>
    </lineage>
</organism>
<gene>
    <name evidence="1" type="ORF">LCGC14_2652110</name>
</gene>
<dbReference type="EMBL" id="LAZR01046023">
    <property type="protein sequence ID" value="KKK97500.1"/>
    <property type="molecule type" value="Genomic_DNA"/>
</dbReference>
<sequence>VGNTHNLSGDTPFSIWAPLNSGVSSYDGNGGNMISGITIAEGDSGVTHQTLMRSPDDITTVLSGGNDLAVRFLGDKKTWKAQYLAGVSVIPVEESLVNDNGMVELSGTTDGGYTITGPAHGNSFMLGKSVFVGDAAVAGECIICDEAQGGVTVTIPSLVTSIMDGWEFTVIHNFTAGSTSATSQFVVYAGGLPIVDVSATTPFAGNTNLDPDALGDSITFIADYDSEVSYWVKSSHIQ</sequence>
<name>A0A0F9AGT5_9ZZZZ</name>
<accession>A0A0F9AGT5</accession>
<reference evidence="1" key="1">
    <citation type="journal article" date="2015" name="Nature">
        <title>Complex archaea that bridge the gap between prokaryotes and eukaryotes.</title>
        <authorList>
            <person name="Spang A."/>
            <person name="Saw J.H."/>
            <person name="Jorgensen S.L."/>
            <person name="Zaremba-Niedzwiedzka K."/>
            <person name="Martijn J."/>
            <person name="Lind A.E."/>
            <person name="van Eijk R."/>
            <person name="Schleper C."/>
            <person name="Guy L."/>
            <person name="Ettema T.J."/>
        </authorList>
    </citation>
    <scope>NUCLEOTIDE SEQUENCE</scope>
</reference>
<feature type="non-terminal residue" evidence="1">
    <location>
        <position position="1"/>
    </location>
</feature>